<gene>
    <name evidence="1" type="ORF">FEQUK3_LOCUS7314</name>
</gene>
<organism evidence="1 2">
    <name type="scientific">Fusarium equiseti</name>
    <name type="common">Fusarium scirpi</name>
    <dbReference type="NCBI Taxonomy" id="61235"/>
    <lineage>
        <taxon>Eukaryota</taxon>
        <taxon>Fungi</taxon>
        <taxon>Dikarya</taxon>
        <taxon>Ascomycota</taxon>
        <taxon>Pezizomycotina</taxon>
        <taxon>Sordariomycetes</taxon>
        <taxon>Hypocreomycetidae</taxon>
        <taxon>Hypocreales</taxon>
        <taxon>Nectriaceae</taxon>
        <taxon>Fusarium</taxon>
        <taxon>Fusarium incarnatum-equiseti species complex</taxon>
    </lineage>
</organism>
<proteinExistence type="predicted"/>
<protein>
    <submittedName>
        <fullName evidence="1">Uncharacterized protein</fullName>
    </submittedName>
</protein>
<accession>A0A8J2INW3</accession>
<evidence type="ECO:0000313" key="2">
    <source>
        <dbReference type="Proteomes" id="UP000693738"/>
    </source>
</evidence>
<comment type="caution">
    <text evidence="1">The sequence shown here is derived from an EMBL/GenBank/DDBJ whole genome shotgun (WGS) entry which is preliminary data.</text>
</comment>
<dbReference type="EMBL" id="CAJSTJ010000141">
    <property type="protein sequence ID" value="CAG7561596.1"/>
    <property type="molecule type" value="Genomic_DNA"/>
</dbReference>
<dbReference type="AlphaFoldDB" id="A0A8J2INW3"/>
<dbReference type="Proteomes" id="UP000693738">
    <property type="component" value="Unassembled WGS sequence"/>
</dbReference>
<reference evidence="1" key="1">
    <citation type="submission" date="2021-05" db="EMBL/GenBank/DDBJ databases">
        <authorList>
            <person name="Khan N."/>
        </authorList>
    </citation>
    <scope>NUCLEOTIDE SEQUENCE</scope>
</reference>
<name>A0A8J2INW3_FUSEQ</name>
<sequence length="244" mass="28072">MSNPITIDSHHIPLLENFLETIQLHIEELMVTLNKLTEVREHVPQSQTQKCANVDNLIKLKIYSKQQERPKHIPLTQLPISMPSFNIFSSSKKEDPKNDVQKEEDAAAARAKVLRDLEDDNGRLRLKNASLHYDLMEARQENYHTARQLREARRENYNAARRVDTTRALFNSTLGTLMTVDQQVEAAFDIGEIKRAVNNNADVKPVDKFIAVEWLKATQVERTGIRANLKQCIDALEKHLQKTK</sequence>
<evidence type="ECO:0000313" key="1">
    <source>
        <dbReference type="EMBL" id="CAG7561596.1"/>
    </source>
</evidence>